<name>A0AAD6ZCB7_9AGAR</name>
<proteinExistence type="predicted"/>
<evidence type="ECO:0000313" key="3">
    <source>
        <dbReference type="Proteomes" id="UP001218218"/>
    </source>
</evidence>
<evidence type="ECO:0000313" key="2">
    <source>
        <dbReference type="EMBL" id="KAJ7315295.1"/>
    </source>
</evidence>
<dbReference type="EMBL" id="JARIHO010000062">
    <property type="protein sequence ID" value="KAJ7315295.1"/>
    <property type="molecule type" value="Genomic_DNA"/>
</dbReference>
<organism evidence="2 3">
    <name type="scientific">Mycena albidolilacea</name>
    <dbReference type="NCBI Taxonomy" id="1033008"/>
    <lineage>
        <taxon>Eukaryota</taxon>
        <taxon>Fungi</taxon>
        <taxon>Dikarya</taxon>
        <taxon>Basidiomycota</taxon>
        <taxon>Agaricomycotina</taxon>
        <taxon>Agaricomycetes</taxon>
        <taxon>Agaricomycetidae</taxon>
        <taxon>Agaricales</taxon>
        <taxon>Marasmiineae</taxon>
        <taxon>Mycenaceae</taxon>
        <taxon>Mycena</taxon>
    </lineage>
</organism>
<protein>
    <submittedName>
        <fullName evidence="2">Uncharacterized protein</fullName>
    </submittedName>
</protein>
<feature type="region of interest" description="Disordered" evidence="1">
    <location>
        <begin position="1"/>
        <end position="22"/>
    </location>
</feature>
<dbReference type="AlphaFoldDB" id="A0AAD6ZCB7"/>
<evidence type="ECO:0000256" key="1">
    <source>
        <dbReference type="SAM" id="MobiDB-lite"/>
    </source>
</evidence>
<dbReference type="Proteomes" id="UP001218218">
    <property type="component" value="Unassembled WGS sequence"/>
</dbReference>
<accession>A0AAD6ZCB7</accession>
<keyword evidence="3" id="KW-1185">Reference proteome</keyword>
<gene>
    <name evidence="2" type="ORF">DFH08DRAFT_893494</name>
</gene>
<comment type="caution">
    <text evidence="2">The sequence shown here is derived from an EMBL/GenBank/DDBJ whole genome shotgun (WGS) entry which is preliminary data.</text>
</comment>
<sequence length="200" mass="21981">MSICGRMPRHYAPTRRQPLPTERSMRRVSIHSLHHTTASSRPILLSACTDRIRRTSARAHMPSPTILPTAPAAPHPLILRSRLLLAEKRRGGNHPRTHARFALAVHDAGQRGAGAAKPSFTTRPLFVLPTICVTADSFLRWDSGSTCILSSRDAPMKTSRTVWIWSRVCVSVGTRSIALIGGAGRGREREKLPMGSMRGV</sequence>
<reference evidence="2" key="1">
    <citation type="submission" date="2023-03" db="EMBL/GenBank/DDBJ databases">
        <title>Massive genome expansion in bonnet fungi (Mycena s.s.) driven by repeated elements and novel gene families across ecological guilds.</title>
        <authorList>
            <consortium name="Lawrence Berkeley National Laboratory"/>
            <person name="Harder C.B."/>
            <person name="Miyauchi S."/>
            <person name="Viragh M."/>
            <person name="Kuo A."/>
            <person name="Thoen E."/>
            <person name="Andreopoulos B."/>
            <person name="Lu D."/>
            <person name="Skrede I."/>
            <person name="Drula E."/>
            <person name="Henrissat B."/>
            <person name="Morin E."/>
            <person name="Kohler A."/>
            <person name="Barry K."/>
            <person name="LaButti K."/>
            <person name="Morin E."/>
            <person name="Salamov A."/>
            <person name="Lipzen A."/>
            <person name="Mereny Z."/>
            <person name="Hegedus B."/>
            <person name="Baldrian P."/>
            <person name="Stursova M."/>
            <person name="Weitz H."/>
            <person name="Taylor A."/>
            <person name="Grigoriev I.V."/>
            <person name="Nagy L.G."/>
            <person name="Martin F."/>
            <person name="Kauserud H."/>
        </authorList>
    </citation>
    <scope>NUCLEOTIDE SEQUENCE</scope>
    <source>
        <strain evidence="2">CBHHK002</strain>
    </source>
</reference>